<accession>A0ABV2AQF3</accession>
<name>A0ABV2AQF3_9EUKA</name>
<organism evidence="1 2">
    <name type="scientific">Bonamia ostreae</name>
    <dbReference type="NCBI Taxonomy" id="126728"/>
    <lineage>
        <taxon>Eukaryota</taxon>
        <taxon>Sar</taxon>
        <taxon>Rhizaria</taxon>
        <taxon>Endomyxa</taxon>
        <taxon>Ascetosporea</taxon>
        <taxon>Haplosporida</taxon>
        <taxon>Bonamia</taxon>
    </lineage>
</organism>
<keyword evidence="2" id="KW-1185">Reference proteome</keyword>
<reference evidence="1 2" key="1">
    <citation type="journal article" date="2024" name="BMC Biol.">
        <title>Comparative genomics of Ascetosporea gives new insight into the evolutionary basis for animal parasitism in Rhizaria.</title>
        <authorList>
            <person name="Hiltunen Thoren M."/>
            <person name="Onut-Brannstrom I."/>
            <person name="Alfjorden A."/>
            <person name="Peckova H."/>
            <person name="Swords F."/>
            <person name="Hooper C."/>
            <person name="Holzer A.S."/>
            <person name="Bass D."/>
            <person name="Burki F."/>
        </authorList>
    </citation>
    <scope>NUCLEOTIDE SEQUENCE [LARGE SCALE GENOMIC DNA]</scope>
    <source>
        <strain evidence="1">20-A016</strain>
    </source>
</reference>
<dbReference type="Proteomes" id="UP001439008">
    <property type="component" value="Unassembled WGS sequence"/>
</dbReference>
<dbReference type="EMBL" id="JBDODL010001910">
    <property type="protein sequence ID" value="MES1921895.1"/>
    <property type="molecule type" value="Genomic_DNA"/>
</dbReference>
<evidence type="ECO:0000313" key="2">
    <source>
        <dbReference type="Proteomes" id="UP001439008"/>
    </source>
</evidence>
<evidence type="ECO:0000313" key="1">
    <source>
        <dbReference type="EMBL" id="MES1921895.1"/>
    </source>
</evidence>
<proteinExistence type="predicted"/>
<protein>
    <submittedName>
        <fullName evidence="1">Uncharacterized protein</fullName>
    </submittedName>
</protein>
<sequence>MTTQKNANFQNCNKKGDAESWKVEGFCKSHKGQITENKKKSNLTKDELRNAEKLIDEIVDLLTNAFSGSQNVFILPNLEIDSENDFNENFEFCQNRIEKFLKN</sequence>
<comment type="caution">
    <text evidence="1">The sequence shown here is derived from an EMBL/GenBank/DDBJ whole genome shotgun (WGS) entry which is preliminary data.</text>
</comment>
<gene>
    <name evidence="1" type="ORF">MHBO_003425</name>
</gene>